<gene>
    <name evidence="2" type="ORF">GGR11_002606</name>
</gene>
<dbReference type="RefSeq" id="WP_183197547.1">
    <property type="nucleotide sequence ID" value="NZ_JACIDA010000002.1"/>
</dbReference>
<dbReference type="Pfam" id="PF20334">
    <property type="entry name" value="DUF6629"/>
    <property type="match status" value="1"/>
</dbReference>
<dbReference type="Proteomes" id="UP000532936">
    <property type="component" value="Unassembled WGS sequence"/>
</dbReference>
<proteinExistence type="predicted"/>
<dbReference type="AlphaFoldDB" id="A0A7W6A9S7"/>
<feature type="transmembrane region" description="Helical" evidence="1">
    <location>
        <begin position="98"/>
        <end position="118"/>
    </location>
</feature>
<reference evidence="2 3" key="1">
    <citation type="submission" date="2020-08" db="EMBL/GenBank/DDBJ databases">
        <title>Genomic Encyclopedia of Type Strains, Phase IV (KMG-IV): sequencing the most valuable type-strain genomes for metagenomic binning, comparative biology and taxonomic classification.</title>
        <authorList>
            <person name="Goeker M."/>
        </authorList>
    </citation>
    <scope>NUCLEOTIDE SEQUENCE [LARGE SCALE GENOMIC DNA]</scope>
    <source>
        <strain evidence="2 3">DSM 14878</strain>
    </source>
</reference>
<keyword evidence="1" id="KW-1133">Transmembrane helix</keyword>
<name>A0A7W6A9S7_9CAUL</name>
<comment type="caution">
    <text evidence="2">The sequence shown here is derived from an EMBL/GenBank/DDBJ whole genome shotgun (WGS) entry which is preliminary data.</text>
</comment>
<evidence type="ECO:0000313" key="3">
    <source>
        <dbReference type="Proteomes" id="UP000532936"/>
    </source>
</evidence>
<dbReference type="InterPro" id="IPR046737">
    <property type="entry name" value="DUF6629"/>
</dbReference>
<feature type="transmembrane region" description="Helical" evidence="1">
    <location>
        <begin position="67"/>
        <end position="89"/>
    </location>
</feature>
<evidence type="ECO:0000256" key="1">
    <source>
        <dbReference type="SAM" id="Phobius"/>
    </source>
</evidence>
<dbReference type="EMBL" id="JACIDA010000002">
    <property type="protein sequence ID" value="MBB3873053.1"/>
    <property type="molecule type" value="Genomic_DNA"/>
</dbReference>
<sequence length="218" mass="24010">MCFSATASFSAGAALLIIGTVTVRRARRRAELPFALIPVLFGIQQLIEGAIRLTFPDKAPLLNTVLTVIYSVFSHVLWPIYVPIAVLLLEPIPWRRRVLLAIAFVGGAVGLYLLYFIVSLPIVSQVQGGHIAYVSPHFYAAVVMLLYVLGTCVSMLFSSHSRVRLFGLAAFVAFVGAYVFYAVWLISVWCFFAAVLSVIVLLHFPRRPPTSQLRSPAV</sequence>
<evidence type="ECO:0000313" key="2">
    <source>
        <dbReference type="EMBL" id="MBB3873053.1"/>
    </source>
</evidence>
<keyword evidence="1" id="KW-0472">Membrane</keyword>
<feature type="transmembrane region" description="Helical" evidence="1">
    <location>
        <begin position="6"/>
        <end position="23"/>
    </location>
</feature>
<feature type="transmembrane region" description="Helical" evidence="1">
    <location>
        <begin position="138"/>
        <end position="156"/>
    </location>
</feature>
<feature type="transmembrane region" description="Helical" evidence="1">
    <location>
        <begin position="186"/>
        <end position="204"/>
    </location>
</feature>
<accession>A0A7W6A9S7</accession>
<feature type="transmembrane region" description="Helical" evidence="1">
    <location>
        <begin position="163"/>
        <end position="180"/>
    </location>
</feature>
<keyword evidence="1" id="KW-0812">Transmembrane</keyword>
<organism evidence="2 3">
    <name type="scientific">Brevundimonas mediterranea</name>
    <dbReference type="NCBI Taxonomy" id="74329"/>
    <lineage>
        <taxon>Bacteria</taxon>
        <taxon>Pseudomonadati</taxon>
        <taxon>Pseudomonadota</taxon>
        <taxon>Alphaproteobacteria</taxon>
        <taxon>Caulobacterales</taxon>
        <taxon>Caulobacteraceae</taxon>
        <taxon>Brevundimonas</taxon>
    </lineage>
</organism>
<feature type="transmembrane region" description="Helical" evidence="1">
    <location>
        <begin position="30"/>
        <end position="47"/>
    </location>
</feature>
<protein>
    <submittedName>
        <fullName evidence="2">Uncharacterized protein</fullName>
    </submittedName>
</protein>